<name>A0A9D4CXI5_DREPO</name>
<evidence type="ECO:0000313" key="1">
    <source>
        <dbReference type="EMBL" id="KAH3733909.1"/>
    </source>
</evidence>
<evidence type="ECO:0000313" key="2">
    <source>
        <dbReference type="Proteomes" id="UP000828390"/>
    </source>
</evidence>
<dbReference type="EMBL" id="JAIWYP010000011">
    <property type="protein sequence ID" value="KAH3733909.1"/>
    <property type="molecule type" value="Genomic_DNA"/>
</dbReference>
<proteinExistence type="predicted"/>
<reference evidence="1" key="1">
    <citation type="journal article" date="2019" name="bioRxiv">
        <title>The Genome of the Zebra Mussel, Dreissena polymorpha: A Resource for Invasive Species Research.</title>
        <authorList>
            <person name="McCartney M.A."/>
            <person name="Auch B."/>
            <person name="Kono T."/>
            <person name="Mallez S."/>
            <person name="Zhang Y."/>
            <person name="Obille A."/>
            <person name="Becker A."/>
            <person name="Abrahante J.E."/>
            <person name="Garbe J."/>
            <person name="Badalamenti J.P."/>
            <person name="Herman A."/>
            <person name="Mangelson H."/>
            <person name="Liachko I."/>
            <person name="Sullivan S."/>
            <person name="Sone E.D."/>
            <person name="Koren S."/>
            <person name="Silverstein K.A.T."/>
            <person name="Beckman K.B."/>
            <person name="Gohl D.M."/>
        </authorList>
    </citation>
    <scope>NUCLEOTIDE SEQUENCE</scope>
    <source>
        <strain evidence="1">Duluth1</strain>
        <tissue evidence="1">Whole animal</tissue>
    </source>
</reference>
<keyword evidence="2" id="KW-1185">Reference proteome</keyword>
<dbReference type="Proteomes" id="UP000828390">
    <property type="component" value="Unassembled WGS sequence"/>
</dbReference>
<gene>
    <name evidence="1" type="ORF">DPMN_040348</name>
</gene>
<sequence length="104" mass="12073">MDALQNNYQWRTFAETEPTTGVQQYCEEDELIREFGLHQLGRLGPEKEQRTKDQENVLTKMRTLALLLKKLNEGAIFEYPLYHCICASKFSSVVKAVKELCEES</sequence>
<reference evidence="1" key="2">
    <citation type="submission" date="2020-11" db="EMBL/GenBank/DDBJ databases">
        <authorList>
            <person name="McCartney M.A."/>
            <person name="Auch B."/>
            <person name="Kono T."/>
            <person name="Mallez S."/>
            <person name="Becker A."/>
            <person name="Gohl D.M."/>
            <person name="Silverstein K.A.T."/>
            <person name="Koren S."/>
            <person name="Bechman K.B."/>
            <person name="Herman A."/>
            <person name="Abrahante J.E."/>
            <person name="Garbe J."/>
        </authorList>
    </citation>
    <scope>NUCLEOTIDE SEQUENCE</scope>
    <source>
        <strain evidence="1">Duluth1</strain>
        <tissue evidence="1">Whole animal</tissue>
    </source>
</reference>
<protein>
    <submittedName>
        <fullName evidence="1">Uncharacterized protein</fullName>
    </submittedName>
</protein>
<organism evidence="1 2">
    <name type="scientific">Dreissena polymorpha</name>
    <name type="common">Zebra mussel</name>
    <name type="synonym">Mytilus polymorpha</name>
    <dbReference type="NCBI Taxonomy" id="45954"/>
    <lineage>
        <taxon>Eukaryota</taxon>
        <taxon>Metazoa</taxon>
        <taxon>Spiralia</taxon>
        <taxon>Lophotrochozoa</taxon>
        <taxon>Mollusca</taxon>
        <taxon>Bivalvia</taxon>
        <taxon>Autobranchia</taxon>
        <taxon>Heteroconchia</taxon>
        <taxon>Euheterodonta</taxon>
        <taxon>Imparidentia</taxon>
        <taxon>Neoheterodontei</taxon>
        <taxon>Myida</taxon>
        <taxon>Dreissenoidea</taxon>
        <taxon>Dreissenidae</taxon>
        <taxon>Dreissena</taxon>
    </lineage>
</organism>
<comment type="caution">
    <text evidence="1">The sequence shown here is derived from an EMBL/GenBank/DDBJ whole genome shotgun (WGS) entry which is preliminary data.</text>
</comment>
<dbReference type="AlphaFoldDB" id="A0A9D4CXI5"/>
<accession>A0A9D4CXI5</accession>